<evidence type="ECO:0000313" key="11">
    <source>
        <dbReference type="Proteomes" id="UP000248724"/>
    </source>
</evidence>
<keyword evidence="3" id="KW-0328">Glycosyltransferase</keyword>
<evidence type="ECO:0000256" key="1">
    <source>
        <dbReference type="ARBA" id="ARBA00004651"/>
    </source>
</evidence>
<feature type="transmembrane region" description="Helical" evidence="8">
    <location>
        <begin position="137"/>
        <end position="157"/>
    </location>
</feature>
<reference evidence="9 12" key="3">
    <citation type="submission" date="2020-10" db="EMBL/GenBank/DDBJ databases">
        <title>Ca. Dormibacterota MAGs.</title>
        <authorList>
            <person name="Montgomery K."/>
        </authorList>
    </citation>
    <scope>NUCLEOTIDE SEQUENCE [LARGE SCALE GENOMIC DNA]</scope>
    <source>
        <strain evidence="9">SC8812_S17_18</strain>
    </source>
</reference>
<evidence type="ECO:0000256" key="6">
    <source>
        <dbReference type="ARBA" id="ARBA00022989"/>
    </source>
</evidence>
<evidence type="ECO:0000256" key="7">
    <source>
        <dbReference type="ARBA" id="ARBA00023136"/>
    </source>
</evidence>
<comment type="subcellular location">
    <subcellularLocation>
        <location evidence="1">Cell membrane</location>
        <topology evidence="1">Multi-pass membrane protein</topology>
    </subcellularLocation>
</comment>
<feature type="transmembrane region" description="Helical" evidence="8">
    <location>
        <begin position="279"/>
        <end position="300"/>
    </location>
</feature>
<dbReference type="Proteomes" id="UP000606991">
    <property type="component" value="Unassembled WGS sequence"/>
</dbReference>
<feature type="transmembrane region" description="Helical" evidence="8">
    <location>
        <begin position="111"/>
        <end position="130"/>
    </location>
</feature>
<evidence type="ECO:0000313" key="10">
    <source>
        <dbReference type="EMBL" id="PZR77620.1"/>
    </source>
</evidence>
<keyword evidence="5 8" id="KW-0812">Transmembrane</keyword>
<dbReference type="GO" id="GO:0016763">
    <property type="term" value="F:pentosyltransferase activity"/>
    <property type="evidence" value="ECO:0007669"/>
    <property type="project" value="TreeGrafter"/>
</dbReference>
<feature type="transmembrane region" description="Helical" evidence="8">
    <location>
        <begin position="204"/>
        <end position="220"/>
    </location>
</feature>
<dbReference type="GO" id="GO:0005886">
    <property type="term" value="C:plasma membrane"/>
    <property type="evidence" value="ECO:0007669"/>
    <property type="project" value="UniProtKB-SubCell"/>
</dbReference>
<dbReference type="EMBL" id="QHBU01000292">
    <property type="protein sequence ID" value="PZR77620.1"/>
    <property type="molecule type" value="Genomic_DNA"/>
</dbReference>
<dbReference type="PANTHER" id="PTHR33908">
    <property type="entry name" value="MANNOSYLTRANSFERASE YKCB-RELATED"/>
    <property type="match status" value="1"/>
</dbReference>
<dbReference type="GO" id="GO:0009103">
    <property type="term" value="P:lipopolysaccharide biosynthetic process"/>
    <property type="evidence" value="ECO:0007669"/>
    <property type="project" value="UniProtKB-ARBA"/>
</dbReference>
<dbReference type="AlphaFoldDB" id="A0A2W5YXT3"/>
<keyword evidence="4" id="KW-0808">Transferase</keyword>
<accession>A0A2W5YXT3</accession>
<keyword evidence="7 8" id="KW-0472">Membrane</keyword>
<evidence type="ECO:0000256" key="3">
    <source>
        <dbReference type="ARBA" id="ARBA00022676"/>
    </source>
</evidence>
<reference evidence="10" key="2">
    <citation type="submission" date="2018-05" db="EMBL/GenBank/DDBJ databases">
        <authorList>
            <person name="Ferrari B."/>
        </authorList>
    </citation>
    <scope>NUCLEOTIDE SEQUENCE</scope>
    <source>
        <strain evidence="10">RRmetagenome_bin12</strain>
    </source>
</reference>
<keyword evidence="2" id="KW-1003">Cell membrane</keyword>
<feature type="transmembrane region" description="Helical" evidence="8">
    <location>
        <begin position="343"/>
        <end position="363"/>
    </location>
</feature>
<feature type="transmembrane region" description="Helical" evidence="8">
    <location>
        <begin position="370"/>
        <end position="394"/>
    </location>
</feature>
<evidence type="ECO:0000313" key="12">
    <source>
        <dbReference type="Proteomes" id="UP000606991"/>
    </source>
</evidence>
<evidence type="ECO:0000256" key="4">
    <source>
        <dbReference type="ARBA" id="ARBA00022679"/>
    </source>
</evidence>
<sequence length="395" mass="41049">MRRAPALLVAAAAAAYAVITVTYALSVPVGSSADELAHLNYARLISDHAALPGATVTERQQPPLYYLAGAALLRLGAAPVALRFLSIVLGVLALACVALTVRRLVPSRPWLAAGTGAALALLPGFQFVSASITDDSLATLAGALLLLVSTHVAFAPAPTRRLLLAVGGSIALGLLAKETDLPVIIVLAAVVVWRWRHLFAPADLLPVTAPIVVIAGWWYARNLVSFHRPLPPLTPIGVPPHKLRTVAELRAFLTQSLHGLFSPERYQGSPVVLPPAGRLLLAAFAVVVAGLVVAGMVLAARSWARWEASRRVAVSAYALAALGAGVFSIGNALLVVFQPQGRYLLVAVAGPLLALVWAIVRLARARATMVAVSSLCAAAAMTLSIMGLTTAIVAG</sequence>
<evidence type="ECO:0000256" key="2">
    <source>
        <dbReference type="ARBA" id="ARBA00022475"/>
    </source>
</evidence>
<proteinExistence type="predicted"/>
<name>A0A2W5YXT3_9BACT</name>
<reference evidence="10 11" key="1">
    <citation type="journal article" date="2017" name="Nature">
        <title>Atmospheric trace gases support primary production in Antarctic desert surface soil.</title>
        <authorList>
            <person name="Ji M."/>
            <person name="Greening C."/>
            <person name="Vanwonterghem I."/>
            <person name="Carere C.R."/>
            <person name="Bay S.K."/>
            <person name="Steen J.A."/>
            <person name="Montgomery K."/>
            <person name="Lines T."/>
            <person name="Beardall J."/>
            <person name="van Dorst J."/>
            <person name="Snape I."/>
            <person name="Stott M.B."/>
            <person name="Hugenholtz P."/>
            <person name="Ferrari B.C."/>
        </authorList>
    </citation>
    <scope>NUCLEOTIDE SEQUENCE [LARGE SCALE GENOMIC DNA]</scope>
    <source>
        <strain evidence="10">RRmetagenome_bin12</strain>
    </source>
</reference>
<keyword evidence="6 8" id="KW-1133">Transmembrane helix</keyword>
<evidence type="ECO:0000256" key="5">
    <source>
        <dbReference type="ARBA" id="ARBA00022692"/>
    </source>
</evidence>
<comment type="caution">
    <text evidence="10">The sequence shown here is derived from an EMBL/GenBank/DDBJ whole genome shotgun (WGS) entry which is preliminary data.</text>
</comment>
<gene>
    <name evidence="10" type="ORF">DLM65_15375</name>
    <name evidence="9" type="ORF">JF886_06670</name>
</gene>
<protein>
    <submittedName>
        <fullName evidence="9">Glycosyltransferase family 39 protein</fullName>
    </submittedName>
</protein>
<dbReference type="EMBL" id="JAEKNS010000074">
    <property type="protein sequence ID" value="MBJ7594536.1"/>
    <property type="molecule type" value="Genomic_DNA"/>
</dbReference>
<evidence type="ECO:0000313" key="9">
    <source>
        <dbReference type="EMBL" id="MBJ7594536.1"/>
    </source>
</evidence>
<evidence type="ECO:0000256" key="8">
    <source>
        <dbReference type="SAM" id="Phobius"/>
    </source>
</evidence>
<dbReference type="Proteomes" id="UP000248724">
    <property type="component" value="Unassembled WGS sequence"/>
</dbReference>
<dbReference type="InterPro" id="IPR050297">
    <property type="entry name" value="LipidA_mod_glycosyltrf_83"/>
</dbReference>
<accession>A0A934JRY4</accession>
<organism evidence="10 11">
    <name type="scientific">Candidatus Aeolococcus gillhamiae</name>
    <dbReference type="NCBI Taxonomy" id="3127015"/>
    <lineage>
        <taxon>Bacteria</taxon>
        <taxon>Bacillati</taxon>
        <taxon>Candidatus Dormiibacterota</taxon>
        <taxon>Candidatus Dormibacteria</taxon>
        <taxon>Candidatus Aeolococcales</taxon>
        <taxon>Candidatus Aeolococcaceae</taxon>
        <taxon>Candidatus Aeolococcus</taxon>
    </lineage>
</organism>
<dbReference type="RefSeq" id="WP_337310825.1">
    <property type="nucleotide sequence ID" value="NZ_JAEKNS010000074.1"/>
</dbReference>
<feature type="transmembrane region" description="Helical" evidence="8">
    <location>
        <begin position="312"/>
        <end position="337"/>
    </location>
</feature>
<dbReference type="PANTHER" id="PTHR33908:SF11">
    <property type="entry name" value="MEMBRANE PROTEIN"/>
    <property type="match status" value="1"/>
</dbReference>